<sequence length="593" mass="65875">MSIQMTDQFCGMQEAQKADNTTDGSVDLRGKPAVISRVGGHRSLAFTLGCIFLIRVAYDGVTYSLVLYLTRKLHINNSKAASDVSNWIASTTIFSLLGAIVADSYLGRYWTCLGSMIIHIIGLLLIITTTALPSLEPHKCTGSSVGCTETTGRRLNVFYLGLYIVGVGFGSFLPCLISFGADQYDEGHPVEVNQKSLYFSMLYVAISSGGLIGNSIIIYIEENISYKLGYAISVGFVAFALLVYISGTPYYRFQKPRSNPLARIAQVWVAAARKWRIKVSAPDNHLYEAPVEKEGIRKLVHSNQFRFLDKAAAVISSPEEVNESQRNPWKLCTVTQVEEAKFLFQVAPIWLSIVIYSTLDVQILSLFVEQAATMDNRLNKFLVPPASMSIFQILAVCVCTFTYESVLVPFVRRFTGHPRGLTMLQRIGVGLVLIVFAMLSAALVEINLVRIANNHRLHNNPTSKVPLSMFWLVPQYLLVGASEAFTDAAQFEFFYDQAPEGIRGISTSLQLTAYSVGGYLSSFLIIVVTAITRHGTNSGWISNRLNNGHLDYFFWMLMILGSLNFVSYLAFSHNYKYKKTVPDQAATDPEQRS</sequence>
<gene>
    <name evidence="1" type="ORF">O6H91_05G128400</name>
</gene>
<accession>A0ACC2DTD3</accession>
<keyword evidence="2" id="KW-1185">Reference proteome</keyword>
<proteinExistence type="predicted"/>
<organism evidence="1 2">
    <name type="scientific">Diphasiastrum complanatum</name>
    <name type="common">Issler's clubmoss</name>
    <name type="synonym">Lycopodium complanatum</name>
    <dbReference type="NCBI Taxonomy" id="34168"/>
    <lineage>
        <taxon>Eukaryota</taxon>
        <taxon>Viridiplantae</taxon>
        <taxon>Streptophyta</taxon>
        <taxon>Embryophyta</taxon>
        <taxon>Tracheophyta</taxon>
        <taxon>Lycopodiopsida</taxon>
        <taxon>Lycopodiales</taxon>
        <taxon>Lycopodiaceae</taxon>
        <taxon>Lycopodioideae</taxon>
        <taxon>Diphasiastrum</taxon>
    </lineage>
</organism>
<protein>
    <submittedName>
        <fullName evidence="1">Uncharacterized protein</fullName>
    </submittedName>
</protein>
<evidence type="ECO:0000313" key="1">
    <source>
        <dbReference type="EMBL" id="KAJ7557484.1"/>
    </source>
</evidence>
<name>A0ACC2DTD3_DIPCM</name>
<dbReference type="EMBL" id="CM055096">
    <property type="protein sequence ID" value="KAJ7557484.1"/>
    <property type="molecule type" value="Genomic_DNA"/>
</dbReference>
<dbReference type="Proteomes" id="UP001162992">
    <property type="component" value="Chromosome 5"/>
</dbReference>
<comment type="caution">
    <text evidence="1">The sequence shown here is derived from an EMBL/GenBank/DDBJ whole genome shotgun (WGS) entry which is preliminary data.</text>
</comment>
<evidence type="ECO:0000313" key="2">
    <source>
        <dbReference type="Proteomes" id="UP001162992"/>
    </source>
</evidence>
<reference evidence="2" key="1">
    <citation type="journal article" date="2024" name="Proc. Natl. Acad. Sci. U.S.A.">
        <title>Extraordinary preservation of gene collinearity over three hundred million years revealed in homosporous lycophytes.</title>
        <authorList>
            <person name="Li C."/>
            <person name="Wickell D."/>
            <person name="Kuo L.Y."/>
            <person name="Chen X."/>
            <person name="Nie B."/>
            <person name="Liao X."/>
            <person name="Peng D."/>
            <person name="Ji J."/>
            <person name="Jenkins J."/>
            <person name="Williams M."/>
            <person name="Shu S."/>
            <person name="Plott C."/>
            <person name="Barry K."/>
            <person name="Rajasekar S."/>
            <person name="Grimwood J."/>
            <person name="Han X."/>
            <person name="Sun S."/>
            <person name="Hou Z."/>
            <person name="He W."/>
            <person name="Dai G."/>
            <person name="Sun C."/>
            <person name="Schmutz J."/>
            <person name="Leebens-Mack J.H."/>
            <person name="Li F.W."/>
            <person name="Wang L."/>
        </authorList>
    </citation>
    <scope>NUCLEOTIDE SEQUENCE [LARGE SCALE GENOMIC DNA]</scope>
    <source>
        <strain evidence="2">cv. PW_Plant_1</strain>
    </source>
</reference>